<evidence type="ECO:0000256" key="4">
    <source>
        <dbReference type="ARBA" id="ARBA00019232"/>
    </source>
</evidence>
<evidence type="ECO:0000313" key="10">
    <source>
        <dbReference type="Proteomes" id="UP000199371"/>
    </source>
</evidence>
<dbReference type="InterPro" id="IPR000223">
    <property type="entry name" value="Pept_S26A_signal_pept_1"/>
</dbReference>
<dbReference type="GO" id="GO:0016020">
    <property type="term" value="C:membrane"/>
    <property type="evidence" value="ECO:0007669"/>
    <property type="project" value="UniProtKB-SubCell"/>
</dbReference>
<evidence type="ECO:0000256" key="1">
    <source>
        <dbReference type="ARBA" id="ARBA00000677"/>
    </source>
</evidence>
<dbReference type="AlphaFoldDB" id="A0A1H6JIU2"/>
<dbReference type="InterPro" id="IPR019758">
    <property type="entry name" value="Pept_S26A_signal_pept_1_CS"/>
</dbReference>
<comment type="catalytic activity">
    <reaction evidence="1 7">
        <text>Cleavage of hydrophobic, N-terminal signal or leader sequences from secreted and periplasmic proteins.</text>
        <dbReference type="EC" id="3.4.21.89"/>
    </reaction>
</comment>
<dbReference type="SUPFAM" id="SSF51306">
    <property type="entry name" value="LexA/Signal peptidase"/>
    <property type="match status" value="1"/>
</dbReference>
<accession>A0A1H6JIU2</accession>
<keyword evidence="10" id="KW-1185">Reference proteome</keyword>
<dbReference type="GO" id="GO:0004252">
    <property type="term" value="F:serine-type endopeptidase activity"/>
    <property type="evidence" value="ECO:0007669"/>
    <property type="project" value="InterPro"/>
</dbReference>
<evidence type="ECO:0000256" key="7">
    <source>
        <dbReference type="RuleBase" id="RU362042"/>
    </source>
</evidence>
<dbReference type="Pfam" id="PF10502">
    <property type="entry name" value="Peptidase_S26"/>
    <property type="match status" value="1"/>
</dbReference>
<dbReference type="InterPro" id="IPR036286">
    <property type="entry name" value="LexA/Signal_pep-like_sf"/>
</dbReference>
<dbReference type="PRINTS" id="PR00727">
    <property type="entry name" value="LEADERPTASE"/>
</dbReference>
<dbReference type="GO" id="GO:0006465">
    <property type="term" value="P:signal peptide processing"/>
    <property type="evidence" value="ECO:0007669"/>
    <property type="project" value="InterPro"/>
</dbReference>
<dbReference type="Proteomes" id="UP000199371">
    <property type="component" value="Unassembled WGS sequence"/>
</dbReference>
<feature type="domain" description="Peptidase S26" evidence="8">
    <location>
        <begin position="20"/>
        <end position="209"/>
    </location>
</feature>
<proteinExistence type="inferred from homology"/>
<sequence>MGRSQGMGKLLQLWRDNRGILVFLSLMFVFRSAVADWNDVPSGSMQPTIEIGDRILVNKMAYDLRLPFTTVSLVKRADPQRGDIVIFLSEAADNRLVKRVVGVPGDVVAMQHNVLSINGEQVAYHQPDEAVKAYSATDGGSQLLNEQLGDITHTVKLAPFATGRDSFAPVRVPQSHYLVLGDNRDNSADSRVIGFVPRDEIVGRASSVLFSLDHDNYYLPRSGRFLAAL</sequence>
<evidence type="ECO:0000256" key="6">
    <source>
        <dbReference type="PIRSR" id="PIRSR600223-1"/>
    </source>
</evidence>
<dbReference type="InterPro" id="IPR019533">
    <property type="entry name" value="Peptidase_S26"/>
</dbReference>
<keyword evidence="5 7" id="KW-0378">Hydrolase</keyword>
<dbReference type="PANTHER" id="PTHR43390">
    <property type="entry name" value="SIGNAL PEPTIDASE I"/>
    <property type="match status" value="1"/>
</dbReference>
<feature type="active site" evidence="6">
    <location>
        <position position="98"/>
    </location>
</feature>
<dbReference type="PANTHER" id="PTHR43390:SF1">
    <property type="entry name" value="CHLOROPLAST PROCESSING PEPTIDASE"/>
    <property type="match status" value="1"/>
</dbReference>
<dbReference type="PROSITE" id="PS00760">
    <property type="entry name" value="SPASE_I_2"/>
    <property type="match status" value="1"/>
</dbReference>
<dbReference type="NCBIfam" id="TIGR02227">
    <property type="entry name" value="sigpep_I_bact"/>
    <property type="match status" value="1"/>
</dbReference>
<dbReference type="PROSITE" id="PS00761">
    <property type="entry name" value="SPASE_I_3"/>
    <property type="match status" value="1"/>
</dbReference>
<comment type="subcellular location">
    <subcellularLocation>
        <location evidence="7">Membrane</location>
        <topology evidence="7">Multi-pass membrane protein</topology>
    </subcellularLocation>
</comment>
<dbReference type="GO" id="GO:0009003">
    <property type="term" value="F:signal peptidase activity"/>
    <property type="evidence" value="ECO:0007669"/>
    <property type="project" value="UniProtKB-EC"/>
</dbReference>
<evidence type="ECO:0000259" key="8">
    <source>
        <dbReference type="Pfam" id="PF10502"/>
    </source>
</evidence>
<feature type="active site" evidence="6">
    <location>
        <position position="44"/>
    </location>
</feature>
<reference evidence="10" key="1">
    <citation type="submission" date="2016-10" db="EMBL/GenBank/DDBJ databases">
        <authorList>
            <person name="Varghese N."/>
            <person name="Submissions S."/>
        </authorList>
    </citation>
    <scope>NUCLEOTIDE SEQUENCE [LARGE SCALE GENOMIC DNA]</scope>
    <source>
        <strain evidence="10">DSM 17616</strain>
    </source>
</reference>
<evidence type="ECO:0000313" key="9">
    <source>
        <dbReference type="EMBL" id="SEH59669.1"/>
    </source>
</evidence>
<protein>
    <recommendedName>
        <fullName evidence="4 7">Signal peptidase I</fullName>
        <ecNumber evidence="3 7">3.4.21.89</ecNumber>
    </recommendedName>
</protein>
<evidence type="ECO:0000256" key="5">
    <source>
        <dbReference type="ARBA" id="ARBA00022801"/>
    </source>
</evidence>
<dbReference type="STRING" id="173990.SAMN05660691_00409"/>
<keyword evidence="7" id="KW-0645">Protease</keyword>
<comment type="similarity">
    <text evidence="2 7">Belongs to the peptidase S26 family.</text>
</comment>
<dbReference type="EC" id="3.4.21.89" evidence="3 7"/>
<dbReference type="EMBL" id="FNXF01000001">
    <property type="protein sequence ID" value="SEH59669.1"/>
    <property type="molecule type" value="Genomic_DNA"/>
</dbReference>
<name>A0A1H6JIU2_9GAMM</name>
<evidence type="ECO:0000256" key="3">
    <source>
        <dbReference type="ARBA" id="ARBA00013208"/>
    </source>
</evidence>
<organism evidence="9 10">
    <name type="scientific">Rheinheimera pacifica</name>
    <dbReference type="NCBI Taxonomy" id="173990"/>
    <lineage>
        <taxon>Bacteria</taxon>
        <taxon>Pseudomonadati</taxon>
        <taxon>Pseudomonadota</taxon>
        <taxon>Gammaproteobacteria</taxon>
        <taxon>Chromatiales</taxon>
        <taxon>Chromatiaceae</taxon>
        <taxon>Rheinheimera</taxon>
    </lineage>
</organism>
<dbReference type="InterPro" id="IPR019757">
    <property type="entry name" value="Pept_S26A_signal_pept_1_Lys-AS"/>
</dbReference>
<dbReference type="Gene3D" id="2.10.109.10">
    <property type="entry name" value="Umud Fragment, subunit A"/>
    <property type="match status" value="1"/>
</dbReference>
<evidence type="ECO:0000256" key="2">
    <source>
        <dbReference type="ARBA" id="ARBA00009370"/>
    </source>
</evidence>
<dbReference type="CDD" id="cd06530">
    <property type="entry name" value="S26_SPase_I"/>
    <property type="match status" value="1"/>
</dbReference>
<gene>
    <name evidence="9" type="ORF">SAMN05660691_00409</name>
</gene>